<evidence type="ECO:0000256" key="1">
    <source>
        <dbReference type="ARBA" id="ARBA00001946"/>
    </source>
</evidence>
<evidence type="ECO:0000313" key="6">
    <source>
        <dbReference type="EMBL" id="PQJ52558.1"/>
    </source>
</evidence>
<feature type="domain" description="GGDEF" evidence="5">
    <location>
        <begin position="193"/>
        <end position="319"/>
    </location>
</feature>
<evidence type="ECO:0000256" key="3">
    <source>
        <dbReference type="ARBA" id="ARBA00034247"/>
    </source>
</evidence>
<dbReference type="GO" id="GO:0043709">
    <property type="term" value="P:cell adhesion involved in single-species biofilm formation"/>
    <property type="evidence" value="ECO:0007669"/>
    <property type="project" value="TreeGrafter"/>
</dbReference>
<evidence type="ECO:0000313" key="7">
    <source>
        <dbReference type="Proteomes" id="UP000239007"/>
    </source>
</evidence>
<dbReference type="FunFam" id="3.30.70.270:FF:000001">
    <property type="entry name" value="Diguanylate cyclase domain protein"/>
    <property type="match status" value="1"/>
</dbReference>
<dbReference type="SMART" id="SM00267">
    <property type="entry name" value="GGDEF"/>
    <property type="match status" value="1"/>
</dbReference>
<keyword evidence="4" id="KW-0812">Transmembrane</keyword>
<comment type="cofactor">
    <cofactor evidence="1">
        <name>Mg(2+)</name>
        <dbReference type="ChEBI" id="CHEBI:18420"/>
    </cofactor>
</comment>
<feature type="transmembrane region" description="Helical" evidence="4">
    <location>
        <begin position="12"/>
        <end position="29"/>
    </location>
</feature>
<evidence type="ECO:0000256" key="2">
    <source>
        <dbReference type="ARBA" id="ARBA00012528"/>
    </source>
</evidence>
<dbReference type="EMBL" id="MSCH01000003">
    <property type="protein sequence ID" value="PQJ52558.1"/>
    <property type="molecule type" value="Genomic_DNA"/>
</dbReference>
<proteinExistence type="predicted"/>
<comment type="caution">
    <text evidence="6">The sequence shown here is derived from an EMBL/GenBank/DDBJ whole genome shotgun (WGS) entry which is preliminary data.</text>
</comment>
<feature type="transmembrane region" description="Helical" evidence="4">
    <location>
        <begin position="84"/>
        <end position="101"/>
    </location>
</feature>
<keyword evidence="4" id="KW-0472">Membrane</keyword>
<evidence type="ECO:0000259" key="5">
    <source>
        <dbReference type="PROSITE" id="PS50887"/>
    </source>
</evidence>
<dbReference type="InterPro" id="IPR029787">
    <property type="entry name" value="Nucleotide_cyclase"/>
</dbReference>
<feature type="transmembrane region" description="Helical" evidence="4">
    <location>
        <begin position="35"/>
        <end position="51"/>
    </location>
</feature>
<name>A0A2S7US33_9GAMM</name>
<accession>A0A2S7US33</accession>
<evidence type="ECO:0000256" key="4">
    <source>
        <dbReference type="SAM" id="Phobius"/>
    </source>
</evidence>
<feature type="transmembrane region" description="Helical" evidence="4">
    <location>
        <begin position="132"/>
        <end position="152"/>
    </location>
</feature>
<dbReference type="PANTHER" id="PTHR45138:SF9">
    <property type="entry name" value="DIGUANYLATE CYCLASE DGCM-RELATED"/>
    <property type="match status" value="1"/>
</dbReference>
<dbReference type="GO" id="GO:1902201">
    <property type="term" value="P:negative regulation of bacterial-type flagellum-dependent cell motility"/>
    <property type="evidence" value="ECO:0007669"/>
    <property type="project" value="TreeGrafter"/>
</dbReference>
<dbReference type="EC" id="2.7.7.65" evidence="2"/>
<dbReference type="PROSITE" id="PS50887">
    <property type="entry name" value="GGDEF"/>
    <property type="match status" value="1"/>
</dbReference>
<reference evidence="6 7" key="1">
    <citation type="submission" date="2016-12" db="EMBL/GenBank/DDBJ databases">
        <title>Diversity of luminous bacteria.</title>
        <authorList>
            <person name="Yoshizawa S."/>
            <person name="Kogure K."/>
        </authorList>
    </citation>
    <scope>NUCLEOTIDE SEQUENCE [LARGE SCALE GENOMIC DNA]</scope>
    <source>
        <strain evidence="6 7">SA4-48</strain>
    </source>
</reference>
<organism evidence="6 7">
    <name type="scientific">Psychrosphaera saromensis</name>
    <dbReference type="NCBI Taxonomy" id="716813"/>
    <lineage>
        <taxon>Bacteria</taxon>
        <taxon>Pseudomonadati</taxon>
        <taxon>Pseudomonadota</taxon>
        <taxon>Gammaproteobacteria</taxon>
        <taxon>Alteromonadales</taxon>
        <taxon>Pseudoalteromonadaceae</taxon>
        <taxon>Psychrosphaera</taxon>
    </lineage>
</organism>
<feature type="transmembrane region" description="Helical" evidence="4">
    <location>
        <begin position="108"/>
        <end position="126"/>
    </location>
</feature>
<dbReference type="AlphaFoldDB" id="A0A2S7US33"/>
<protein>
    <recommendedName>
        <fullName evidence="2">diguanylate cyclase</fullName>
        <ecNumber evidence="2">2.7.7.65</ecNumber>
    </recommendedName>
</protein>
<dbReference type="InterPro" id="IPR050469">
    <property type="entry name" value="Diguanylate_Cyclase"/>
</dbReference>
<dbReference type="PANTHER" id="PTHR45138">
    <property type="entry name" value="REGULATORY COMPONENTS OF SENSORY TRANSDUCTION SYSTEM"/>
    <property type="match status" value="1"/>
</dbReference>
<dbReference type="OrthoDB" id="9812260at2"/>
<dbReference type="Proteomes" id="UP000239007">
    <property type="component" value="Unassembled WGS sequence"/>
</dbReference>
<dbReference type="GO" id="GO:0052621">
    <property type="term" value="F:diguanylate cyclase activity"/>
    <property type="evidence" value="ECO:0007669"/>
    <property type="project" value="UniProtKB-EC"/>
</dbReference>
<dbReference type="RefSeq" id="WP_105051022.1">
    <property type="nucleotide sequence ID" value="NZ_BMYG01000004.1"/>
</dbReference>
<feature type="transmembrane region" description="Helical" evidence="4">
    <location>
        <begin position="58"/>
        <end position="78"/>
    </location>
</feature>
<keyword evidence="4" id="KW-1133">Transmembrane helix</keyword>
<dbReference type="InterPro" id="IPR043128">
    <property type="entry name" value="Rev_trsase/Diguanyl_cyclase"/>
</dbReference>
<dbReference type="InterPro" id="IPR000160">
    <property type="entry name" value="GGDEF_dom"/>
</dbReference>
<dbReference type="SUPFAM" id="SSF55073">
    <property type="entry name" value="Nucleotide cyclase"/>
    <property type="match status" value="1"/>
</dbReference>
<comment type="catalytic activity">
    <reaction evidence="3">
        <text>2 GTP = 3',3'-c-di-GMP + 2 diphosphate</text>
        <dbReference type="Rhea" id="RHEA:24898"/>
        <dbReference type="ChEBI" id="CHEBI:33019"/>
        <dbReference type="ChEBI" id="CHEBI:37565"/>
        <dbReference type="ChEBI" id="CHEBI:58805"/>
        <dbReference type="EC" id="2.7.7.65"/>
    </reaction>
</comment>
<dbReference type="Gene3D" id="3.30.70.270">
    <property type="match status" value="1"/>
</dbReference>
<dbReference type="GO" id="GO:0005886">
    <property type="term" value="C:plasma membrane"/>
    <property type="evidence" value="ECO:0007669"/>
    <property type="project" value="TreeGrafter"/>
</dbReference>
<dbReference type="CDD" id="cd01949">
    <property type="entry name" value="GGDEF"/>
    <property type="match status" value="1"/>
</dbReference>
<dbReference type="NCBIfam" id="TIGR00254">
    <property type="entry name" value="GGDEF"/>
    <property type="match status" value="1"/>
</dbReference>
<gene>
    <name evidence="6" type="ORF">BTO11_02100</name>
</gene>
<sequence>MPDVIHKIIHRLTVAYLIGIVPFGILNFINGDILIGLLIAVICCNLVYIDASMHRKKTYNSTIAFGVLMPIVYFLLYQLVVDKGIIGILWCFPTILIVNFIMPQRQAVIANILTLGILTPAILTQFDMAVVIRMYASLIIVAALANLFVNIITEQHLKLSELAVKDPLTGLLNRLTLEDNITLAIQQHNRTLNPMTLVSIDIDHFKLINDKYGHDAGDQVIIEIATLLKQRCRSVDQVYRLGGEEFLVVLLNTDLKNAQSFSTSVQEKLTEINFEHGLTPTLSIGLAEIEKDKTWNECLKQADDNLYLAKNNGRNTIIG</sequence>
<keyword evidence="7" id="KW-1185">Reference proteome</keyword>
<dbReference type="Pfam" id="PF00990">
    <property type="entry name" value="GGDEF"/>
    <property type="match status" value="1"/>
</dbReference>